<evidence type="ECO:0000256" key="1">
    <source>
        <dbReference type="ARBA" id="ARBA00004377"/>
    </source>
</evidence>
<dbReference type="OrthoDB" id="9794345at2"/>
<dbReference type="RefSeq" id="WP_058443749.1">
    <property type="nucleotide sequence ID" value="NZ_CAAAHT010000036.1"/>
</dbReference>
<dbReference type="GO" id="GO:0005886">
    <property type="term" value="C:plasma membrane"/>
    <property type="evidence" value="ECO:0007669"/>
    <property type="project" value="UniProtKB-SubCell"/>
</dbReference>
<dbReference type="NCBIfam" id="TIGR01711">
    <property type="entry name" value="gspJ"/>
    <property type="match status" value="1"/>
</dbReference>
<dbReference type="InterPro" id="IPR012902">
    <property type="entry name" value="N_methyl_site"/>
</dbReference>
<keyword evidence="8 10" id="KW-1133">Transmembrane helix</keyword>
<keyword evidence="6" id="KW-0997">Cell inner membrane</keyword>
<dbReference type="EMBL" id="UASS01000002">
    <property type="protein sequence ID" value="SPX59794.1"/>
    <property type="molecule type" value="Genomic_DNA"/>
</dbReference>
<dbReference type="InterPro" id="IPR010055">
    <property type="entry name" value="T2SS_protein-GspJ"/>
</dbReference>
<dbReference type="GO" id="GO:0015628">
    <property type="term" value="P:protein secretion by the type II secretion system"/>
    <property type="evidence" value="ECO:0007669"/>
    <property type="project" value="InterPro"/>
</dbReference>
<dbReference type="PANTHER" id="PTHR39583:SF2">
    <property type="entry name" value="TYPE II SECRETION SYSTEM PROTEIN J"/>
    <property type="match status" value="1"/>
</dbReference>
<evidence type="ECO:0000256" key="7">
    <source>
        <dbReference type="ARBA" id="ARBA00022692"/>
    </source>
</evidence>
<evidence type="ECO:0000256" key="6">
    <source>
        <dbReference type="ARBA" id="ARBA00022519"/>
    </source>
</evidence>
<protein>
    <recommendedName>
        <fullName evidence="3">Type II secretion system protein J</fullName>
    </recommendedName>
</protein>
<dbReference type="AlphaFoldDB" id="A0A0W0U6B2"/>
<evidence type="ECO:0000313" key="13">
    <source>
        <dbReference type="Proteomes" id="UP000054698"/>
    </source>
</evidence>
<evidence type="ECO:0000256" key="5">
    <source>
        <dbReference type="ARBA" id="ARBA00022481"/>
    </source>
</evidence>
<evidence type="ECO:0000256" key="9">
    <source>
        <dbReference type="ARBA" id="ARBA00023136"/>
    </source>
</evidence>
<evidence type="ECO:0000256" key="8">
    <source>
        <dbReference type="ARBA" id="ARBA00022989"/>
    </source>
</evidence>
<evidence type="ECO:0000256" key="3">
    <source>
        <dbReference type="ARBA" id="ARBA00021539"/>
    </source>
</evidence>
<accession>A0A0W0U6B2</accession>
<dbReference type="EMBL" id="LNYB01000016">
    <property type="protein sequence ID" value="KTD03181.1"/>
    <property type="molecule type" value="Genomic_DNA"/>
</dbReference>
<dbReference type="InterPro" id="IPR051621">
    <property type="entry name" value="T2SS_protein_J"/>
</dbReference>
<proteinExistence type="inferred from homology"/>
<organism evidence="11 13">
    <name type="scientific">Legionella feeleii</name>
    <dbReference type="NCBI Taxonomy" id="453"/>
    <lineage>
        <taxon>Bacteria</taxon>
        <taxon>Pseudomonadati</taxon>
        <taxon>Pseudomonadota</taxon>
        <taxon>Gammaproteobacteria</taxon>
        <taxon>Legionellales</taxon>
        <taxon>Legionellaceae</taxon>
        <taxon>Legionella</taxon>
    </lineage>
</organism>
<dbReference type="Proteomes" id="UP000251942">
    <property type="component" value="Unassembled WGS sequence"/>
</dbReference>
<dbReference type="NCBIfam" id="TIGR02532">
    <property type="entry name" value="IV_pilin_GFxxxE"/>
    <property type="match status" value="1"/>
</dbReference>
<dbReference type="Gene3D" id="3.10.610.10">
    <property type="entry name" value="GSPII I/J protein-like"/>
    <property type="match status" value="1"/>
</dbReference>
<evidence type="ECO:0000256" key="2">
    <source>
        <dbReference type="ARBA" id="ARBA00011084"/>
    </source>
</evidence>
<dbReference type="Pfam" id="PF07963">
    <property type="entry name" value="N_methyl"/>
    <property type="match status" value="1"/>
</dbReference>
<evidence type="ECO:0000313" key="14">
    <source>
        <dbReference type="Proteomes" id="UP000251942"/>
    </source>
</evidence>
<name>A0A0W0U6B2_9GAMM</name>
<evidence type="ECO:0000256" key="4">
    <source>
        <dbReference type="ARBA" id="ARBA00022475"/>
    </source>
</evidence>
<keyword evidence="7 10" id="KW-0812">Transmembrane</keyword>
<dbReference type="STRING" id="453.Lfee_0537"/>
<gene>
    <name evidence="11" type="primary">lspJ</name>
    <name evidence="12" type="synonym">xcpW</name>
    <name evidence="11" type="ORF">Lfee_0537</name>
    <name evidence="12" type="ORF">NCTC12022_00505</name>
</gene>
<dbReference type="GO" id="GO:0015627">
    <property type="term" value="C:type II protein secretion system complex"/>
    <property type="evidence" value="ECO:0007669"/>
    <property type="project" value="InterPro"/>
</dbReference>
<keyword evidence="9 10" id="KW-0472">Membrane</keyword>
<dbReference type="PANTHER" id="PTHR39583">
    <property type="entry name" value="TYPE II SECRETION SYSTEM PROTEIN J-RELATED"/>
    <property type="match status" value="1"/>
</dbReference>
<reference evidence="12 14" key="2">
    <citation type="submission" date="2018-06" db="EMBL/GenBank/DDBJ databases">
        <authorList>
            <consortium name="Pathogen Informatics"/>
            <person name="Doyle S."/>
        </authorList>
    </citation>
    <scope>NUCLEOTIDE SEQUENCE [LARGE SCALE GENOMIC DNA]</scope>
    <source>
        <strain evidence="12 14">NCTC12022</strain>
    </source>
</reference>
<comment type="subcellular location">
    <subcellularLocation>
        <location evidence="1">Cell inner membrane</location>
        <topology evidence="1">Single-pass membrane protein</topology>
    </subcellularLocation>
</comment>
<sequence>MIKQQGFTLLEILIALVVFAILASLCSSAMYNAFHTQKQVAHQAEQLNALQLAVTLIERDTKQAVERSVRGNDMHIFPAFVGQAHYLEFTRTGVANPEAAEKRSTLQRIAYLCDKHQLIRRSWETLDTVERSHYEDQSLLDGLEDCEFAYLNHSLQVLPEWFANALQQNQRKEPFPKAIQLSLTLKTWGKMSFLLIIPEGLYSA</sequence>
<evidence type="ECO:0000313" key="12">
    <source>
        <dbReference type="EMBL" id="SPX59794.1"/>
    </source>
</evidence>
<dbReference type="PRINTS" id="PR00813">
    <property type="entry name" value="BCTERIALGSPG"/>
</dbReference>
<evidence type="ECO:0000313" key="11">
    <source>
        <dbReference type="EMBL" id="KTD03181.1"/>
    </source>
</evidence>
<reference evidence="11 13" key="1">
    <citation type="submission" date="2015-11" db="EMBL/GenBank/DDBJ databases">
        <title>Genomic analysis of 38 Legionella species identifies large and diverse effector repertoires.</title>
        <authorList>
            <person name="Burstein D."/>
            <person name="Amaro F."/>
            <person name="Zusman T."/>
            <person name="Lifshitz Z."/>
            <person name="Cohen O."/>
            <person name="Gilbert J.A."/>
            <person name="Pupko T."/>
            <person name="Shuman H.A."/>
            <person name="Segal G."/>
        </authorList>
    </citation>
    <scope>NUCLEOTIDE SEQUENCE [LARGE SCALE GENOMIC DNA]</scope>
    <source>
        <strain evidence="11 13">WO-44C</strain>
    </source>
</reference>
<feature type="transmembrane region" description="Helical" evidence="10">
    <location>
        <begin position="12"/>
        <end position="34"/>
    </location>
</feature>
<dbReference type="InterPro" id="IPR045584">
    <property type="entry name" value="Pilin-like"/>
</dbReference>
<dbReference type="InterPro" id="IPR000983">
    <property type="entry name" value="Bac_GSPG_pilin"/>
</dbReference>
<dbReference type="PATRIC" id="fig|453.4.peg.584"/>
<keyword evidence="4" id="KW-1003">Cell membrane</keyword>
<dbReference type="SUPFAM" id="SSF54523">
    <property type="entry name" value="Pili subunits"/>
    <property type="match status" value="1"/>
</dbReference>
<keyword evidence="13" id="KW-1185">Reference proteome</keyword>
<dbReference type="Proteomes" id="UP000054698">
    <property type="component" value="Unassembled WGS sequence"/>
</dbReference>
<evidence type="ECO:0000256" key="10">
    <source>
        <dbReference type="SAM" id="Phobius"/>
    </source>
</evidence>
<comment type="similarity">
    <text evidence="2">Belongs to the GSP J family.</text>
</comment>
<keyword evidence="5" id="KW-0488">Methylation</keyword>
<dbReference type="Pfam" id="PF11612">
    <property type="entry name" value="T2SSJ"/>
    <property type="match status" value="1"/>
</dbReference>